<proteinExistence type="predicted"/>
<evidence type="ECO:0000313" key="2">
    <source>
        <dbReference type="EMBL" id="MYM97908.1"/>
    </source>
</evidence>
<evidence type="ECO:0000313" key="3">
    <source>
        <dbReference type="Proteomes" id="UP000447355"/>
    </source>
</evidence>
<dbReference type="Proteomes" id="UP000447355">
    <property type="component" value="Unassembled WGS sequence"/>
</dbReference>
<accession>A0A845GXA6</accession>
<dbReference type="AlphaFoldDB" id="A0A845GXA6"/>
<dbReference type="EMBL" id="WWCX01000092">
    <property type="protein sequence ID" value="MYM97908.1"/>
    <property type="molecule type" value="Genomic_DNA"/>
</dbReference>
<keyword evidence="1" id="KW-0732">Signal</keyword>
<name>A0A845GXA6_9BURK</name>
<sequence length="127" mass="13741">MKTTLFGVVAAMAFAAMPAAHAGDASVQIKGGLSRLHLLQGDFANFKNAYQLTNGQILTFSQRMSRYYTQLDDGQRVEIFAIAPDKFVTANGTRFEFNDVGESVGVANFARLPLAKANGDTIVVAHR</sequence>
<evidence type="ECO:0000256" key="1">
    <source>
        <dbReference type="SAM" id="SignalP"/>
    </source>
</evidence>
<protein>
    <submittedName>
        <fullName evidence="2">Gel scht</fullName>
    </submittedName>
</protein>
<organism evidence="2 3">
    <name type="scientific">Duganella vulcania</name>
    <dbReference type="NCBI Taxonomy" id="2692166"/>
    <lineage>
        <taxon>Bacteria</taxon>
        <taxon>Pseudomonadati</taxon>
        <taxon>Pseudomonadota</taxon>
        <taxon>Betaproteobacteria</taxon>
        <taxon>Burkholderiales</taxon>
        <taxon>Oxalobacteraceae</taxon>
        <taxon>Telluria group</taxon>
        <taxon>Duganella</taxon>
    </lineage>
</organism>
<feature type="chain" id="PRO_5032528430" evidence="1">
    <location>
        <begin position="23"/>
        <end position="127"/>
    </location>
</feature>
<reference evidence="2" key="1">
    <citation type="submission" date="2019-12" db="EMBL/GenBank/DDBJ databases">
        <title>Novel species isolated from a subtropical stream in China.</title>
        <authorList>
            <person name="Lu H."/>
        </authorList>
    </citation>
    <scope>NUCLEOTIDE SEQUENCE [LARGE SCALE GENOMIC DNA]</scope>
    <source>
        <strain evidence="2">FT81W</strain>
    </source>
</reference>
<gene>
    <name evidence="2" type="ORF">GTP90_29080</name>
</gene>
<comment type="caution">
    <text evidence="2">The sequence shown here is derived from an EMBL/GenBank/DDBJ whole genome shotgun (WGS) entry which is preliminary data.</text>
</comment>
<feature type="signal peptide" evidence="1">
    <location>
        <begin position="1"/>
        <end position="22"/>
    </location>
</feature>
<dbReference type="RefSeq" id="WP_161086776.1">
    <property type="nucleotide sequence ID" value="NZ_WWCX01000092.1"/>
</dbReference>